<dbReference type="PANTHER" id="PTHR37984">
    <property type="entry name" value="PROTEIN CBG26694"/>
    <property type="match status" value="1"/>
</dbReference>
<dbReference type="FunFam" id="3.30.70.270:FF:000020">
    <property type="entry name" value="Transposon Tf2-6 polyprotein-like Protein"/>
    <property type="match status" value="1"/>
</dbReference>
<evidence type="ECO:0000313" key="10">
    <source>
        <dbReference type="EMBL" id="KAF8751077.1"/>
    </source>
</evidence>
<keyword evidence="3" id="KW-0540">Nuclease</keyword>
<evidence type="ECO:0000313" key="11">
    <source>
        <dbReference type="Proteomes" id="UP000614334"/>
    </source>
</evidence>
<name>A0A8H7I742_9AGAM</name>
<dbReference type="PANTHER" id="PTHR37984:SF5">
    <property type="entry name" value="PROTEIN NYNRIN-LIKE"/>
    <property type="match status" value="1"/>
</dbReference>
<keyword evidence="6" id="KW-0694">RNA-binding</keyword>
<dbReference type="GO" id="GO:0004519">
    <property type="term" value="F:endonuclease activity"/>
    <property type="evidence" value="ECO:0007669"/>
    <property type="project" value="UniProtKB-KW"/>
</dbReference>
<dbReference type="InterPro" id="IPR012337">
    <property type="entry name" value="RNaseH-like_sf"/>
</dbReference>
<comment type="caution">
    <text evidence="10">The sequence shown here is derived from an EMBL/GenBank/DDBJ whole genome shotgun (WGS) entry which is preliminary data.</text>
</comment>
<dbReference type="Gene3D" id="3.10.10.10">
    <property type="entry name" value="HIV Type 1 Reverse Transcriptase, subunit A, domain 1"/>
    <property type="match status" value="1"/>
</dbReference>
<dbReference type="EMBL" id="JACYCF010000018">
    <property type="protein sequence ID" value="KAF8751077.1"/>
    <property type="molecule type" value="Genomic_DNA"/>
</dbReference>
<evidence type="ECO:0000256" key="2">
    <source>
        <dbReference type="ARBA" id="ARBA00022695"/>
    </source>
</evidence>
<evidence type="ECO:0000259" key="9">
    <source>
        <dbReference type="PROSITE" id="PS50994"/>
    </source>
</evidence>
<evidence type="ECO:0000256" key="7">
    <source>
        <dbReference type="ARBA" id="ARBA00022918"/>
    </source>
</evidence>
<evidence type="ECO:0000259" key="8">
    <source>
        <dbReference type="PROSITE" id="PS50878"/>
    </source>
</evidence>
<dbReference type="Pfam" id="PF17917">
    <property type="entry name" value="RT_RNaseH"/>
    <property type="match status" value="1"/>
</dbReference>
<keyword evidence="2" id="KW-0548">Nucleotidyltransferase</keyword>
<dbReference type="GO" id="GO:0016787">
    <property type="term" value="F:hydrolase activity"/>
    <property type="evidence" value="ECO:0007669"/>
    <property type="project" value="UniProtKB-KW"/>
</dbReference>
<reference evidence="10" key="1">
    <citation type="submission" date="2020-09" db="EMBL/GenBank/DDBJ databases">
        <title>Comparative genome analyses of four rice-infecting Rhizoctonia solani isolates reveal extensive enrichment of homogalacturonan modification genes.</title>
        <authorList>
            <person name="Lee D.-Y."/>
            <person name="Jeon J."/>
            <person name="Kim K.-T."/>
            <person name="Cheong K."/>
            <person name="Song H."/>
            <person name="Choi G."/>
            <person name="Ko J."/>
            <person name="Opiyo S.O."/>
            <person name="Zuo S."/>
            <person name="Madhav S."/>
            <person name="Lee Y.-H."/>
            <person name="Wang G.-L."/>
        </authorList>
    </citation>
    <scope>NUCLEOTIDE SEQUENCE</scope>
    <source>
        <strain evidence="10">AG1-IA B2</strain>
    </source>
</reference>
<dbReference type="Gene3D" id="3.30.70.270">
    <property type="match status" value="2"/>
</dbReference>
<proteinExistence type="predicted"/>
<dbReference type="PROSITE" id="PS50994">
    <property type="entry name" value="INTEGRASE"/>
    <property type="match status" value="1"/>
</dbReference>
<gene>
    <name evidence="10" type="ORF">RHS01_08822</name>
</gene>
<feature type="domain" description="Integrase catalytic" evidence="9">
    <location>
        <begin position="591"/>
        <end position="656"/>
    </location>
</feature>
<dbReference type="Pfam" id="PF00078">
    <property type="entry name" value="RVT_1"/>
    <property type="match status" value="1"/>
</dbReference>
<organism evidence="10 11">
    <name type="scientific">Rhizoctonia solani</name>
    <dbReference type="NCBI Taxonomy" id="456999"/>
    <lineage>
        <taxon>Eukaryota</taxon>
        <taxon>Fungi</taxon>
        <taxon>Dikarya</taxon>
        <taxon>Basidiomycota</taxon>
        <taxon>Agaricomycotina</taxon>
        <taxon>Agaricomycetes</taxon>
        <taxon>Cantharellales</taxon>
        <taxon>Ceratobasidiaceae</taxon>
        <taxon>Rhizoctonia</taxon>
    </lineage>
</organism>
<protein>
    <recommendedName>
        <fullName evidence="12">Retrotransposable element Tf2 155 kDa protein type 1</fullName>
    </recommendedName>
</protein>
<dbReference type="GO" id="GO:0015074">
    <property type="term" value="P:DNA integration"/>
    <property type="evidence" value="ECO:0007669"/>
    <property type="project" value="InterPro"/>
</dbReference>
<dbReference type="AlphaFoldDB" id="A0A8H7I742"/>
<dbReference type="InterPro" id="IPR001584">
    <property type="entry name" value="Integrase_cat-core"/>
</dbReference>
<dbReference type="InterPro" id="IPR041373">
    <property type="entry name" value="RT_RNaseH"/>
</dbReference>
<dbReference type="InterPro" id="IPR043128">
    <property type="entry name" value="Rev_trsase/Diguanyl_cyclase"/>
</dbReference>
<dbReference type="InterPro" id="IPR036397">
    <property type="entry name" value="RNaseH_sf"/>
</dbReference>
<dbReference type="GO" id="GO:0003723">
    <property type="term" value="F:RNA binding"/>
    <property type="evidence" value="ECO:0007669"/>
    <property type="project" value="UniProtKB-KW"/>
</dbReference>
<keyword evidence="1" id="KW-0808">Transferase</keyword>
<keyword evidence="5" id="KW-0378">Hydrolase</keyword>
<dbReference type="SUPFAM" id="SSF53098">
    <property type="entry name" value="Ribonuclease H-like"/>
    <property type="match status" value="1"/>
</dbReference>
<dbReference type="CDD" id="cd09274">
    <property type="entry name" value="RNase_HI_RT_Ty3"/>
    <property type="match status" value="1"/>
</dbReference>
<evidence type="ECO:0000256" key="1">
    <source>
        <dbReference type="ARBA" id="ARBA00022679"/>
    </source>
</evidence>
<sequence>MRTLTFPHSPPEHVAIAEEEEADRDPLKGVPPEYHQYAKEGLLNSPLYSMTDAESTTLKDWLRDELKAGKIRPSKSSISSPVMFVPKKDGSRRLVVDYRCLNNRTKKNVYLLPRPDDLMAQLRGAKVFTKLDLQWGYNNVCVKEGDKWKTAFCTKYGLYKSLVMTFGLTNAPASFQHFMNDLFKDLLDVCVIIYLDDILIYSKDDASHTHHVHEVLRRLMENQLFCKASKCTFHVTSVEYLGIIVSDKGFSLDKLKIQAVQEWPVPTKVKEVQSFLGFANFLRRFVANFSHMARPLHNLVKKDTPWKWDTKEQVAFQGIKDAITNAPVLRHADPAKPYFLETDASGFLSESFKGAEQNYDTHDKELLAIIRSFEYWQIFLEGTAHPITVFTNHRNLEYWKESRTFNRRHARWHLLLAGYNFQIVYCPGKQSGKPDALSRRSNHADVPPANQTMLPSPVFANVALVTPEKELQRQIEASLDQDESLEEILQFLQNKSKAPPSIKRAFKDYKMEAGLLFYQGRIVLATQEDNGPWNCYPGITIGPASAPTPTGTWIPAKPVNKFANPSTLPFPAAPRIAYATLAAPIRDKPHFSSAYHPQSDGQTERVNPTVEHFLRAYSGINQKDWVKWLPMAEFAYNNALHSSTGKSPFKALYGWEPALTPSNIPTDVPKADDLATQMEAQWREIKAALQQSKLRMTAGETSEPISFEVGEEAWLDAKNVKLKTLSPKLTEQRLGPFEITKRSPTELTN</sequence>
<dbReference type="Gene3D" id="3.30.420.10">
    <property type="entry name" value="Ribonuclease H-like superfamily/Ribonuclease H"/>
    <property type="match status" value="1"/>
</dbReference>
<evidence type="ECO:0008006" key="12">
    <source>
        <dbReference type="Google" id="ProtNLM"/>
    </source>
</evidence>
<dbReference type="GO" id="GO:0003964">
    <property type="term" value="F:RNA-directed DNA polymerase activity"/>
    <property type="evidence" value="ECO:0007669"/>
    <property type="project" value="UniProtKB-KW"/>
</dbReference>
<evidence type="ECO:0000256" key="5">
    <source>
        <dbReference type="ARBA" id="ARBA00022801"/>
    </source>
</evidence>
<dbReference type="Proteomes" id="UP000614334">
    <property type="component" value="Unassembled WGS sequence"/>
</dbReference>
<feature type="domain" description="Reverse transcriptase" evidence="8">
    <location>
        <begin position="66"/>
        <end position="245"/>
    </location>
</feature>
<keyword evidence="7" id="KW-0695">RNA-directed DNA polymerase</keyword>
<dbReference type="InterPro" id="IPR000477">
    <property type="entry name" value="RT_dom"/>
</dbReference>
<evidence type="ECO:0000256" key="6">
    <source>
        <dbReference type="ARBA" id="ARBA00022884"/>
    </source>
</evidence>
<dbReference type="CDD" id="cd01647">
    <property type="entry name" value="RT_LTR"/>
    <property type="match status" value="1"/>
</dbReference>
<evidence type="ECO:0000256" key="3">
    <source>
        <dbReference type="ARBA" id="ARBA00022722"/>
    </source>
</evidence>
<dbReference type="PROSITE" id="PS50878">
    <property type="entry name" value="RT_POL"/>
    <property type="match status" value="1"/>
</dbReference>
<keyword evidence="4" id="KW-0255">Endonuclease</keyword>
<accession>A0A8H7I742</accession>
<dbReference type="InterPro" id="IPR043502">
    <property type="entry name" value="DNA/RNA_pol_sf"/>
</dbReference>
<dbReference type="InterPro" id="IPR050951">
    <property type="entry name" value="Retrovirus_Pol_polyprotein"/>
</dbReference>
<dbReference type="GO" id="GO:0005634">
    <property type="term" value="C:nucleus"/>
    <property type="evidence" value="ECO:0007669"/>
    <property type="project" value="UniProtKB-ARBA"/>
</dbReference>
<dbReference type="SUPFAM" id="SSF56672">
    <property type="entry name" value="DNA/RNA polymerases"/>
    <property type="match status" value="1"/>
</dbReference>
<evidence type="ECO:0000256" key="4">
    <source>
        <dbReference type="ARBA" id="ARBA00022759"/>
    </source>
</evidence>